<dbReference type="EMBL" id="JARLKY010000095">
    <property type="protein sequence ID" value="MEC0231426.1"/>
    <property type="molecule type" value="Genomic_DNA"/>
</dbReference>
<organism evidence="1 2">
    <name type="scientific">Paenibacillus alba</name>
    <dbReference type="NCBI Taxonomy" id="1197127"/>
    <lineage>
        <taxon>Bacteria</taxon>
        <taxon>Bacillati</taxon>
        <taxon>Bacillota</taxon>
        <taxon>Bacilli</taxon>
        <taxon>Bacillales</taxon>
        <taxon>Paenibacillaceae</taxon>
        <taxon>Paenibacillus</taxon>
    </lineage>
</organism>
<gene>
    <name evidence="1" type="ORF">P4I72_30435</name>
</gene>
<keyword evidence="2" id="KW-1185">Reference proteome</keyword>
<evidence type="ECO:0000313" key="2">
    <source>
        <dbReference type="Proteomes" id="UP001338137"/>
    </source>
</evidence>
<protein>
    <submittedName>
        <fullName evidence="1">Uncharacterized protein</fullName>
    </submittedName>
</protein>
<name>A0ABU6GB51_9BACL</name>
<proteinExistence type="predicted"/>
<sequence>MLEKWGVAMSEMLNKYCAKIFGKTGVIIEIGVVKKVTNRTVHVDWGKKTWIYQNKDFKWVPLSKEDFEQRYKKPKFSDGALLRAAELELKITYN</sequence>
<dbReference type="Proteomes" id="UP001338137">
    <property type="component" value="Unassembled WGS sequence"/>
</dbReference>
<evidence type="ECO:0000313" key="1">
    <source>
        <dbReference type="EMBL" id="MEC0231426.1"/>
    </source>
</evidence>
<comment type="caution">
    <text evidence="1">The sequence shown here is derived from an EMBL/GenBank/DDBJ whole genome shotgun (WGS) entry which is preliminary data.</text>
</comment>
<accession>A0ABU6GB51</accession>
<reference evidence="1 2" key="1">
    <citation type="submission" date="2023-03" db="EMBL/GenBank/DDBJ databases">
        <title>Bacillus Genome Sequencing.</title>
        <authorList>
            <person name="Dunlap C."/>
        </authorList>
    </citation>
    <scope>NUCLEOTIDE SEQUENCE [LARGE SCALE GENOMIC DNA]</scope>
    <source>
        <strain evidence="1 2">BD-533</strain>
    </source>
</reference>
<dbReference type="RefSeq" id="WP_079409059.1">
    <property type="nucleotide sequence ID" value="NZ_JABMKZ010000055.1"/>
</dbReference>